<evidence type="ECO:0000313" key="2">
    <source>
        <dbReference type="Proteomes" id="UP000236514"/>
    </source>
</evidence>
<accession>A0A2K2THE6</accession>
<protein>
    <submittedName>
        <fullName evidence="1">Uncharacterized protein</fullName>
    </submittedName>
</protein>
<organism evidence="1 2">
    <name type="scientific">Limosilactobacillus fermentum</name>
    <name type="common">Lactobacillus fermentum</name>
    <dbReference type="NCBI Taxonomy" id="1613"/>
    <lineage>
        <taxon>Bacteria</taxon>
        <taxon>Bacillati</taxon>
        <taxon>Bacillota</taxon>
        <taxon>Bacilli</taxon>
        <taxon>Lactobacillales</taxon>
        <taxon>Lactobacillaceae</taxon>
        <taxon>Limosilactobacillus</taxon>
    </lineage>
</organism>
<sequence>MVKVQKNVRTPKMKKDPSSSRVNCWSRLMQVGRKDALLIELTLVVIFDDFDICLLMLIVALIKLSVKK</sequence>
<dbReference type="Proteomes" id="UP000236514">
    <property type="component" value="Unassembled WGS sequence"/>
</dbReference>
<evidence type="ECO:0000313" key="1">
    <source>
        <dbReference type="EMBL" id="PNV57446.1"/>
    </source>
</evidence>
<dbReference type="EMBL" id="POTQ01000018">
    <property type="protein sequence ID" value="PNV57446.1"/>
    <property type="molecule type" value="Genomic_DNA"/>
</dbReference>
<name>A0A2K2THE6_LIMFE</name>
<reference evidence="1 2" key="1">
    <citation type="submission" date="2018-01" db="EMBL/GenBank/DDBJ databases">
        <title>Draft genome sequence of the feruloyl esterase-producing strain Lactobacillus fermentum CRL 1446, isolated from artisanal goat milk cheese.</title>
        <authorList>
            <person name="Abeijon Mukdsi M.C."/>
            <person name="Saavedra L."/>
            <person name="Gauffin Cano M.P."/>
            <person name="Hebert E.M."/>
            <person name="Medina R.B."/>
        </authorList>
    </citation>
    <scope>NUCLEOTIDE SEQUENCE [LARGE SCALE GENOMIC DNA]</scope>
    <source>
        <strain evidence="1 2">CRL 1446</strain>
    </source>
</reference>
<dbReference type="AlphaFoldDB" id="A0A2K2THE6"/>
<proteinExistence type="predicted"/>
<gene>
    <name evidence="1" type="ORF">C1Y38_08230</name>
</gene>
<comment type="caution">
    <text evidence="1">The sequence shown here is derived from an EMBL/GenBank/DDBJ whole genome shotgun (WGS) entry which is preliminary data.</text>
</comment>